<sequence length="1004" mass="108937">MTQPSRAGADRASPSTSQMRPESPQSMKSTSSAPAPRPLQLAVGGCGSGPGTGPSTCYGSCASPPQQNAARSPQRPPQSETITTKTYEALPAQDSSPPVPSTTSSPAKSALRRLSTATLHRHLSIASSTSVLPFSNRRRPSVPLEDFPKSPSDDEWEDFSFEKDITPVSPTHVVRRKSSALLSPRLTKGANLTRSHASRRSRKSRNNLTTTRAPTSPAGNTNSDRPLSIYSSYSYYSPSLLGDDDDDLLGRVVDSKDPIASLMSLNTDSWTDQEGLDEYEDIPTGPGLEPRGSISSITTVRPSDHQRSQSRLGGLRDKLRCQWLAGRSELHQESGSDESLHKRSSSDASLSSCAEAVVAATTGVATLSIVGSKSSPNTALKQRPVAFSKPGFRSLSKSSASSSDFRPGHGYTSSTDSSSYAPSFSSFEQNLRIGGAGSHSSCDELASEGSPKIKDRPLSSARASSILMPSHVRNSSDNYEHICPHSATFESTRQATIRMKNGVPHHSCDPERVPYPLSYSANMMAADRWNHALLFGDERNPCNAGGLLRGSAVSFSQFYGVGSGKKEVLKGRELRGGKVLDLGCGEGLWVLAAAKEWRHTCFVGFDLLPVQMNLEERLEGVRGAQEIIDRIEWVQGDFLREKLPFADNSFDLVRLANTTLALPTDPDKDNRRLRTLFSEIFRILKVDGEFEIIDEDHTVPSKSKASPANPEHVEFDPFIGPQMCQLEQAFENMLQYRKLSAYHAIPNLLQQHFTSSSEKACFRLAVASDRESSGSQPASKTAKEIIQVGATLGLGLSNDPHPEVPTQGHGRSSSSSSSLSGRGRKAVQVLGKEAAGLRPKPGPPQGLIVLPNKMLPMAPAAIYAHATHSTNLLISAKEQLFNFIELCAQGKAVADRQEFEDLIWDYETSRFNRIGLRDPLQSFGDWETGISDCNEGMWSGELRSPKFPSASPPLDAARTGSLSPLPAWRYESESNVIKVREIRVCLARKLSSDPPSVHPIESQP</sequence>
<feature type="compositionally biased region" description="Polar residues" evidence="1">
    <location>
        <begin position="63"/>
        <end position="86"/>
    </location>
</feature>
<feature type="region of interest" description="Disordered" evidence="1">
    <location>
        <begin position="176"/>
        <end position="228"/>
    </location>
</feature>
<protein>
    <submittedName>
        <fullName evidence="3">Methyltransferase domain containing protein</fullName>
    </submittedName>
</protein>
<dbReference type="GO" id="GO:0032259">
    <property type="term" value="P:methylation"/>
    <property type="evidence" value="ECO:0007669"/>
    <property type="project" value="UniProtKB-KW"/>
</dbReference>
<dbReference type="SUPFAM" id="SSF53335">
    <property type="entry name" value="S-adenosyl-L-methionine-dependent methyltransferases"/>
    <property type="match status" value="1"/>
</dbReference>
<feature type="compositionally biased region" description="Low complexity" evidence="1">
    <location>
        <begin position="394"/>
        <end position="403"/>
    </location>
</feature>
<organism evidence="3 4">
    <name type="scientific">Ceratobasidium theobromae</name>
    <dbReference type="NCBI Taxonomy" id="1582974"/>
    <lineage>
        <taxon>Eukaryota</taxon>
        <taxon>Fungi</taxon>
        <taxon>Dikarya</taxon>
        <taxon>Basidiomycota</taxon>
        <taxon>Agaricomycotina</taxon>
        <taxon>Agaricomycetes</taxon>
        <taxon>Cantharellales</taxon>
        <taxon>Ceratobasidiaceae</taxon>
        <taxon>Ceratobasidium</taxon>
    </lineage>
</organism>
<evidence type="ECO:0000313" key="3">
    <source>
        <dbReference type="EMBL" id="KAB5589584.1"/>
    </source>
</evidence>
<dbReference type="Proteomes" id="UP000383932">
    <property type="component" value="Unassembled WGS sequence"/>
</dbReference>
<evidence type="ECO:0000313" key="4">
    <source>
        <dbReference type="Proteomes" id="UP000383932"/>
    </source>
</evidence>
<keyword evidence="4" id="KW-1185">Reference proteome</keyword>
<gene>
    <name evidence="3" type="ORF">CTheo_6972</name>
</gene>
<keyword evidence="3" id="KW-0489">Methyltransferase</keyword>
<dbReference type="EMBL" id="SSOP01000251">
    <property type="protein sequence ID" value="KAB5589584.1"/>
    <property type="molecule type" value="Genomic_DNA"/>
</dbReference>
<dbReference type="InterPro" id="IPR029063">
    <property type="entry name" value="SAM-dependent_MTases_sf"/>
</dbReference>
<evidence type="ECO:0000256" key="1">
    <source>
        <dbReference type="SAM" id="MobiDB-lite"/>
    </source>
</evidence>
<proteinExistence type="predicted"/>
<name>A0A5N5QD45_9AGAM</name>
<feature type="domain" description="Methyltransferase" evidence="2">
    <location>
        <begin position="579"/>
        <end position="688"/>
    </location>
</feature>
<feature type="region of interest" description="Disordered" evidence="1">
    <location>
        <begin position="390"/>
        <end position="421"/>
    </location>
</feature>
<feature type="region of interest" description="Disordered" evidence="1">
    <location>
        <begin position="132"/>
        <end position="155"/>
    </location>
</feature>
<dbReference type="Gene3D" id="3.40.50.150">
    <property type="entry name" value="Vaccinia Virus protein VP39"/>
    <property type="match status" value="1"/>
</dbReference>
<feature type="region of interest" description="Disordered" evidence="1">
    <location>
        <begin position="438"/>
        <end position="459"/>
    </location>
</feature>
<feature type="region of interest" description="Disordered" evidence="1">
    <location>
        <begin position="272"/>
        <end position="312"/>
    </location>
</feature>
<feature type="compositionally biased region" description="Polar residues" evidence="1">
    <location>
        <begin position="213"/>
        <end position="225"/>
    </location>
</feature>
<accession>A0A5N5QD45</accession>
<feature type="compositionally biased region" description="Basic residues" evidence="1">
    <location>
        <begin position="196"/>
        <end position="205"/>
    </location>
</feature>
<dbReference type="Pfam" id="PF13649">
    <property type="entry name" value="Methyltransf_25"/>
    <property type="match status" value="1"/>
</dbReference>
<reference evidence="3 4" key="1">
    <citation type="journal article" date="2019" name="Fungal Biol. Biotechnol.">
        <title>Draft genome sequence of fastidious pathogen Ceratobasidium theobromae, which causes vascular-streak dieback in Theobroma cacao.</title>
        <authorList>
            <person name="Ali S.S."/>
            <person name="Asman A."/>
            <person name="Shao J."/>
            <person name="Firmansyah A.P."/>
            <person name="Susilo A.W."/>
            <person name="Rosmana A."/>
            <person name="McMahon P."/>
            <person name="Junaid M."/>
            <person name="Guest D."/>
            <person name="Kheng T.Y."/>
            <person name="Meinhardt L.W."/>
            <person name="Bailey B.A."/>
        </authorList>
    </citation>
    <scope>NUCLEOTIDE SEQUENCE [LARGE SCALE GENOMIC DNA]</scope>
    <source>
        <strain evidence="3 4">CT2</strain>
    </source>
</reference>
<dbReference type="PANTHER" id="PTHR43591:SF24">
    <property type="entry name" value="2-METHOXY-6-POLYPRENYL-1,4-BENZOQUINOL METHYLASE, MITOCHONDRIAL"/>
    <property type="match status" value="1"/>
</dbReference>
<evidence type="ECO:0000259" key="2">
    <source>
        <dbReference type="Pfam" id="PF13649"/>
    </source>
</evidence>
<dbReference type="PANTHER" id="PTHR43591">
    <property type="entry name" value="METHYLTRANSFERASE"/>
    <property type="match status" value="1"/>
</dbReference>
<comment type="caution">
    <text evidence="3">The sequence shown here is derived from an EMBL/GenBank/DDBJ whole genome shotgun (WGS) entry which is preliminary data.</text>
</comment>
<dbReference type="InterPro" id="IPR041698">
    <property type="entry name" value="Methyltransf_25"/>
</dbReference>
<feature type="compositionally biased region" description="Polar residues" evidence="1">
    <location>
        <begin position="13"/>
        <end position="33"/>
    </location>
</feature>
<dbReference type="OrthoDB" id="2013972at2759"/>
<feature type="region of interest" description="Disordered" evidence="1">
    <location>
        <begin position="796"/>
        <end position="823"/>
    </location>
</feature>
<dbReference type="GO" id="GO:0008168">
    <property type="term" value="F:methyltransferase activity"/>
    <property type="evidence" value="ECO:0007669"/>
    <property type="project" value="UniProtKB-KW"/>
</dbReference>
<dbReference type="AlphaFoldDB" id="A0A5N5QD45"/>
<dbReference type="CDD" id="cd02440">
    <property type="entry name" value="AdoMet_MTases"/>
    <property type="match status" value="1"/>
</dbReference>
<feature type="compositionally biased region" description="Low complexity" evidence="1">
    <location>
        <begin position="810"/>
        <end position="821"/>
    </location>
</feature>
<keyword evidence="3" id="KW-0808">Transferase</keyword>
<feature type="region of interest" description="Disordered" evidence="1">
    <location>
        <begin position="1"/>
        <end position="115"/>
    </location>
</feature>